<sequence length="79" mass="8546">MSRQSLDHTLIDLASGLIALTGDAPIELKRIIAELPMEFALDPGMQITARPPYALQSRDLALPVARMSVTFDLEGPADV</sequence>
<dbReference type="Proteomes" id="UP000428330">
    <property type="component" value="Chromosome"/>
</dbReference>
<proteinExistence type="predicted"/>
<keyword evidence="2" id="KW-1185">Reference proteome</keyword>
<gene>
    <name evidence="1" type="ORF">EI983_14105</name>
</gene>
<dbReference type="RefSeq" id="WP_157708014.1">
    <property type="nucleotide sequence ID" value="NZ_CP034348.1"/>
</dbReference>
<protein>
    <submittedName>
        <fullName evidence="1">Uncharacterized protein</fullName>
    </submittedName>
</protein>
<name>A0A6I6IT07_9RHOB</name>
<evidence type="ECO:0000313" key="2">
    <source>
        <dbReference type="Proteomes" id="UP000428330"/>
    </source>
</evidence>
<evidence type="ECO:0000313" key="1">
    <source>
        <dbReference type="EMBL" id="QGX99332.1"/>
    </source>
</evidence>
<dbReference type="AlphaFoldDB" id="A0A6I6IT07"/>
<accession>A0A6I6IT07</accession>
<dbReference type="KEGG" id="rom:EI983_14105"/>
<organism evidence="1 2">
    <name type="scientific">Roseovarius faecimaris</name>
    <dbReference type="NCBI Taxonomy" id="2494550"/>
    <lineage>
        <taxon>Bacteria</taxon>
        <taxon>Pseudomonadati</taxon>
        <taxon>Pseudomonadota</taxon>
        <taxon>Alphaproteobacteria</taxon>
        <taxon>Rhodobacterales</taxon>
        <taxon>Roseobacteraceae</taxon>
        <taxon>Roseovarius</taxon>
    </lineage>
</organism>
<reference evidence="2" key="1">
    <citation type="submission" date="2018-12" db="EMBL/GenBank/DDBJ databases">
        <title>Complete genome sequence of Roseovarius sp. MME-070.</title>
        <authorList>
            <person name="Nam Y.-D."/>
            <person name="Kang J."/>
            <person name="Chung W.-H."/>
            <person name="Park Y.S."/>
        </authorList>
    </citation>
    <scope>NUCLEOTIDE SEQUENCE [LARGE SCALE GENOMIC DNA]</scope>
    <source>
        <strain evidence="2">MME-070</strain>
    </source>
</reference>
<dbReference type="EMBL" id="CP034348">
    <property type="protein sequence ID" value="QGX99332.1"/>
    <property type="molecule type" value="Genomic_DNA"/>
</dbReference>